<evidence type="ECO:0000313" key="13">
    <source>
        <dbReference type="Proteomes" id="UP001217582"/>
    </source>
</evidence>
<dbReference type="InterPro" id="IPR001650">
    <property type="entry name" value="Helicase_C-like"/>
</dbReference>
<dbReference type="Gene3D" id="3.40.50.300">
    <property type="entry name" value="P-loop containing nucleotide triphosphate hydrolases"/>
    <property type="match status" value="2"/>
</dbReference>
<dbReference type="InterPro" id="IPR014001">
    <property type="entry name" value="Helicase_ATP-bd"/>
</dbReference>
<dbReference type="GO" id="GO:0003723">
    <property type="term" value="F:RNA binding"/>
    <property type="evidence" value="ECO:0007669"/>
    <property type="project" value="TreeGrafter"/>
</dbReference>
<evidence type="ECO:0000256" key="3">
    <source>
        <dbReference type="ARBA" id="ARBA00022448"/>
    </source>
</evidence>
<dbReference type="FunFam" id="3.40.50.300:FF:002693">
    <property type="entry name" value="Predicted protein"/>
    <property type="match status" value="1"/>
</dbReference>
<dbReference type="Proteomes" id="UP001217582">
    <property type="component" value="Chromosome 3"/>
</dbReference>
<keyword evidence="6 12" id="KW-0347">Helicase</keyword>
<feature type="domain" description="Helicase ATP-binding" evidence="10">
    <location>
        <begin position="806"/>
        <end position="988"/>
    </location>
</feature>
<keyword evidence="3" id="KW-0813">Transport</keyword>
<dbReference type="GO" id="GO:0005730">
    <property type="term" value="C:nucleolus"/>
    <property type="evidence" value="ECO:0007669"/>
    <property type="project" value="TreeGrafter"/>
</dbReference>
<feature type="region of interest" description="Disordered" evidence="9">
    <location>
        <begin position="404"/>
        <end position="451"/>
    </location>
</feature>
<keyword evidence="13" id="KW-1185">Reference proteome</keyword>
<feature type="compositionally biased region" description="Acidic residues" evidence="9">
    <location>
        <begin position="576"/>
        <end position="596"/>
    </location>
</feature>
<dbReference type="SUPFAM" id="SSF52540">
    <property type="entry name" value="P-loop containing nucleoside triphosphate hydrolases"/>
    <property type="match status" value="1"/>
</dbReference>
<dbReference type="SMART" id="SM00847">
    <property type="entry name" value="HA2"/>
    <property type="match status" value="1"/>
</dbReference>
<dbReference type="InterPro" id="IPR002464">
    <property type="entry name" value="DNA/RNA_helicase_DEAH_CS"/>
</dbReference>
<dbReference type="CDD" id="cd17982">
    <property type="entry name" value="DEXHc_DHX37"/>
    <property type="match status" value="1"/>
</dbReference>
<evidence type="ECO:0000256" key="8">
    <source>
        <dbReference type="ARBA" id="ARBA00023065"/>
    </source>
</evidence>
<feature type="region of interest" description="Disordered" evidence="9">
    <location>
        <begin position="642"/>
        <end position="748"/>
    </location>
</feature>
<feature type="compositionally biased region" description="Basic and acidic residues" evidence="9">
    <location>
        <begin position="713"/>
        <end position="723"/>
    </location>
</feature>
<evidence type="ECO:0000256" key="5">
    <source>
        <dbReference type="ARBA" id="ARBA00022801"/>
    </source>
</evidence>
<feature type="compositionally biased region" description="Basic and acidic residues" evidence="9">
    <location>
        <begin position="429"/>
        <end position="451"/>
    </location>
</feature>
<dbReference type="EMBL" id="CP119918">
    <property type="protein sequence ID" value="WFD15921.1"/>
    <property type="molecule type" value="Genomic_DNA"/>
</dbReference>
<dbReference type="Gene3D" id="1.10.132.50">
    <property type="entry name" value="ATP synthase (C/AC39) subunit, domain 3"/>
    <property type="match status" value="1"/>
</dbReference>
<feature type="compositionally biased region" description="Acidic residues" evidence="9">
    <location>
        <begin position="527"/>
        <end position="541"/>
    </location>
</feature>
<dbReference type="Pfam" id="PF21010">
    <property type="entry name" value="HA2_C"/>
    <property type="match status" value="1"/>
</dbReference>
<evidence type="ECO:0000313" key="12">
    <source>
        <dbReference type="EMBL" id="WFD15921.1"/>
    </source>
</evidence>
<evidence type="ECO:0000259" key="11">
    <source>
        <dbReference type="PROSITE" id="PS51194"/>
    </source>
</evidence>
<dbReference type="Gene3D" id="1.20.120.1080">
    <property type="match status" value="1"/>
</dbReference>
<evidence type="ECO:0000259" key="10">
    <source>
        <dbReference type="PROSITE" id="PS51192"/>
    </source>
</evidence>
<dbReference type="Pfam" id="PF00270">
    <property type="entry name" value="DEAD"/>
    <property type="match status" value="1"/>
</dbReference>
<dbReference type="GO" id="GO:0005524">
    <property type="term" value="F:ATP binding"/>
    <property type="evidence" value="ECO:0007669"/>
    <property type="project" value="UniProtKB-KW"/>
</dbReference>
<dbReference type="GO" id="GO:1990904">
    <property type="term" value="C:ribonucleoprotein complex"/>
    <property type="evidence" value="ECO:0007669"/>
    <property type="project" value="UniProtKB-ARBA"/>
</dbReference>
<feature type="domain" description="Helicase C-terminal" evidence="11">
    <location>
        <begin position="1006"/>
        <end position="1250"/>
    </location>
</feature>
<evidence type="ECO:0000256" key="6">
    <source>
        <dbReference type="ARBA" id="ARBA00022806"/>
    </source>
</evidence>
<evidence type="ECO:0000256" key="7">
    <source>
        <dbReference type="ARBA" id="ARBA00022840"/>
    </source>
</evidence>
<accession>A0AAJ5Z677</accession>
<evidence type="ECO:0000256" key="1">
    <source>
        <dbReference type="ARBA" id="ARBA00008792"/>
    </source>
</evidence>
<reference evidence="12 13" key="1">
    <citation type="submission" date="2023-03" db="EMBL/GenBank/DDBJ databases">
        <title>Mating type loci evolution in Malassezia.</title>
        <authorList>
            <person name="Coelho M.A."/>
        </authorList>
    </citation>
    <scope>NUCLEOTIDE SEQUENCE [LARGE SCALE GENOMIC DNA]</scope>
    <source>
        <strain evidence="12 13">CBS 13387</strain>
    </source>
</reference>
<dbReference type="GO" id="GO:0016787">
    <property type="term" value="F:hydrolase activity"/>
    <property type="evidence" value="ECO:0007669"/>
    <property type="project" value="UniProtKB-KW"/>
</dbReference>
<feature type="compositionally biased region" description="Acidic residues" evidence="9">
    <location>
        <begin position="646"/>
        <end position="672"/>
    </location>
</feature>
<dbReference type="Pfam" id="PF04408">
    <property type="entry name" value="WHD_HA2"/>
    <property type="match status" value="1"/>
</dbReference>
<dbReference type="PANTHER" id="PTHR18934:SF99">
    <property type="entry name" value="ATP-DEPENDENT RNA HELICASE DHX37-RELATED"/>
    <property type="match status" value="1"/>
</dbReference>
<dbReference type="SMART" id="SM00490">
    <property type="entry name" value="HELICc"/>
    <property type="match status" value="1"/>
</dbReference>
<organism evidence="12 13">
    <name type="scientific">Malassezia arunalokei</name>
    <dbReference type="NCBI Taxonomy" id="1514897"/>
    <lineage>
        <taxon>Eukaryota</taxon>
        <taxon>Fungi</taxon>
        <taxon>Dikarya</taxon>
        <taxon>Basidiomycota</taxon>
        <taxon>Ustilaginomycotina</taxon>
        <taxon>Malasseziomycetes</taxon>
        <taxon>Malasseziales</taxon>
        <taxon>Malasseziaceae</taxon>
        <taxon>Malassezia</taxon>
    </lineage>
</organism>
<protein>
    <recommendedName>
        <fullName evidence="2">RNA helicase</fullName>
        <ecNumber evidence="2">3.6.4.13</ecNumber>
    </recommendedName>
</protein>
<dbReference type="PANTHER" id="PTHR18934">
    <property type="entry name" value="ATP-DEPENDENT RNA HELICASE"/>
    <property type="match status" value="1"/>
</dbReference>
<keyword evidence="7" id="KW-0067">ATP-binding</keyword>
<dbReference type="InterPro" id="IPR007502">
    <property type="entry name" value="Helicase-assoc_dom"/>
</dbReference>
<proteinExistence type="inferred from homology"/>
<evidence type="ECO:0000256" key="4">
    <source>
        <dbReference type="ARBA" id="ARBA00022741"/>
    </source>
</evidence>
<dbReference type="InterPro" id="IPR044911">
    <property type="entry name" value="V-type_ATPase_csu/dsu_dom_3"/>
</dbReference>
<dbReference type="SMART" id="SM00487">
    <property type="entry name" value="DEXDc"/>
    <property type="match status" value="1"/>
</dbReference>
<comment type="similarity">
    <text evidence="1">Belongs to the DEAD box helicase family. DEAH subfamily.</text>
</comment>
<dbReference type="PROSITE" id="PS51192">
    <property type="entry name" value="HELICASE_ATP_BIND_1"/>
    <property type="match status" value="1"/>
</dbReference>
<evidence type="ECO:0000256" key="2">
    <source>
        <dbReference type="ARBA" id="ARBA00012552"/>
    </source>
</evidence>
<dbReference type="Pfam" id="PF01992">
    <property type="entry name" value="vATP-synt_AC39"/>
    <property type="match status" value="1"/>
</dbReference>
<dbReference type="Pfam" id="PF00271">
    <property type="entry name" value="Helicase_C"/>
    <property type="match status" value="1"/>
</dbReference>
<dbReference type="SUPFAM" id="SSF103486">
    <property type="entry name" value="V-type ATP synthase subunit C"/>
    <property type="match status" value="1"/>
</dbReference>
<feature type="compositionally biased region" description="Basic and acidic residues" evidence="9">
    <location>
        <begin position="731"/>
        <end position="743"/>
    </location>
</feature>
<dbReference type="GO" id="GO:0003724">
    <property type="term" value="F:RNA helicase activity"/>
    <property type="evidence" value="ECO:0007669"/>
    <property type="project" value="UniProtKB-EC"/>
</dbReference>
<keyword evidence="5 12" id="KW-0378">Hydrolase</keyword>
<dbReference type="InterPro" id="IPR002843">
    <property type="entry name" value="ATPase_V0-cplx_csu/dsu"/>
</dbReference>
<dbReference type="InterPro" id="IPR048333">
    <property type="entry name" value="HA2_WH"/>
</dbReference>
<gene>
    <name evidence="12" type="primary">ECM16</name>
    <name evidence="12" type="ORF">MARU1_001947</name>
</gene>
<dbReference type="InterPro" id="IPR027417">
    <property type="entry name" value="P-loop_NTPase"/>
</dbReference>
<keyword evidence="4" id="KW-0547">Nucleotide-binding</keyword>
<dbReference type="FunFam" id="1.10.132.50:FF:000002">
    <property type="entry name" value="V-type proton ATPase subunit"/>
    <property type="match status" value="1"/>
</dbReference>
<dbReference type="GO" id="GO:0000462">
    <property type="term" value="P:maturation of SSU-rRNA from tricistronic rRNA transcript (SSU-rRNA, 5.8S rRNA, LSU-rRNA)"/>
    <property type="evidence" value="ECO:0007669"/>
    <property type="project" value="TreeGrafter"/>
</dbReference>
<dbReference type="CDD" id="cd18791">
    <property type="entry name" value="SF2_C_RHA"/>
    <property type="match status" value="1"/>
</dbReference>
<sequence length="1656" mass="184186">MEGLTFNINGGYLEGVVRGYKNSMLTPTNYQALTQCENLEDLRMQLSATDYGNFLASEPSPLATSAIAHRATLKLVSEFEYLRDNATAPLNKFLDYLTYSYMIDNVILLITGTLHGRDTHELLDRCHPLGWFDTLPALCVATNVEELYRTALVETPLSLYFRDCFSSSDLDDLNIEIIRNKLYKAYLEDFANFCQSLGGPTAESMGELLAFEADRRTINITINSFGTLLSKTERARLFPSMGKLFPGGNNALAKADELDQVKGIVESVPEYRRLFDDNSIAGIGSADITFETIEDKMFEYEVEPDSNAQIIDEATRDALAEQDRQRRQLLREGGNDETMKISSKKRKRLDKFIQAKLRKEEKARVLEKLAKSSAEIGDRTELVSAATLGTGHVTKEAERVRKILNGSDARKNSRPAVLTIEEDDQDNDLDAKDDKNSPELDREHVLPDMDDRQHRILEALKKFEPKEEAQSAKNTVPVVVGSALAKDANNVPIQPVMRKRQRKGNVNARSNLSIVARVMRGKHEMEETTDTDSSFDTEEDDNSSRQEESEQDENPDIPMNVFDVDQLVAERRAQEQDNESIATEDLESEEADTDADEESVLLEAMRLRGMLPSKEGTIPDHFLSQMQAPKNLKGKFVELHEKTNDTDETGEVSDNCEESSEEVDSSESDGDSLESFSSKDVQERPSKRRGIGESSRSRGFKQWANEALQLARPKGENDDERPLEPVGGLVDRVRDLGPQDGKIRGPLGQDLSDVRSAFTQQYFDEEAFFRGLGEKAPLRHVAVKRPSDLQEARLQLPVVSEEDAVLRTIFENPVTVLCGETGSGKTTQVPQFLYEAGFGSEGSANPGMIGITQPRRVAAVSMARRVAHELQLSNNHVSHQIRYDATTSPHTQIKFMTDGVLLRELAQDLTLAKYSVVIVDEAHERSVNTDVLIGMLSRVVKLREKRWIEAKEKGMDAPRPLRLVIMSATLRVNDFTKNSMLFSTPPPVVHIGARQHPVTIHFNRRTVQDYVTEAIKKTSKIHTRLPPGGILLFMTGQQEVQTVCRKLSQRYGADALSKYTIEAVKPAMSTRIAEPEAEEMDLGTAEDLDVDDDLDNEVQEDEEALDSDDESLPLAESDTPMHILPLYSLLPSSEQQRVFEDPPENTRLVVVATNVAETSITIPNIKYVVDCGRAKERQIDPRSQVQSYDISWISKASAAQRAGRAGRTGPGHCYRLYSSALYEELFRDFSVPEILRTPVDGLVLQMKAMNIDNVANFPFPTPPNRSALIGSERMLVHLGALENSDAISGSKRAVHTSVTSLGKVMALFPVAPRYAKLIAQGHQHDCMAYVIAIVAAMSVGDIFEREDALPLKTTAEDPAQAKELRRVMRAAYFKALQVFDALGDGQSDVFRLLSVVGAYSHEALRGSSVAFCRDNFVRQKAMEEIHKLRAQLSNVVQANLSGLSERQMRQLQNPSLPAPNAVQIKVLRQLLASIYIDRVAVRADIVGAPEAELAPAAQGTKMASTRRVPYVALGIPGPVYIHTSSSFYHRPPPEWLVFGEVYQSAPKDVPLENEEEKPRTIFLKMLTKINPAWIHTLGRSLCTFSQATEEPGTSALSDSIKALKRGEKSTLQRHVVITPRYGGSLQDGGAAGGQGWELPAFTAKQVLVNGRWSLQA</sequence>
<feature type="region of interest" description="Disordered" evidence="9">
    <location>
        <begin position="572"/>
        <end position="596"/>
    </location>
</feature>
<dbReference type="PROSITE" id="PS51194">
    <property type="entry name" value="HELICASE_CTER"/>
    <property type="match status" value="1"/>
</dbReference>
<dbReference type="GO" id="GO:0046961">
    <property type="term" value="F:proton-transporting ATPase activity, rotational mechanism"/>
    <property type="evidence" value="ECO:0007669"/>
    <property type="project" value="InterPro"/>
</dbReference>
<evidence type="ECO:0000256" key="9">
    <source>
        <dbReference type="SAM" id="MobiDB-lite"/>
    </source>
</evidence>
<dbReference type="InterPro" id="IPR036079">
    <property type="entry name" value="ATPase_csu/dsu_sf"/>
</dbReference>
<dbReference type="EC" id="3.6.4.13" evidence="2"/>
<feature type="region of interest" description="Disordered" evidence="9">
    <location>
        <begin position="491"/>
        <end position="559"/>
    </location>
</feature>
<dbReference type="InterPro" id="IPR011545">
    <property type="entry name" value="DEAD/DEAH_box_helicase_dom"/>
</dbReference>
<name>A0AAJ5Z677_9BASI</name>
<dbReference type="PROSITE" id="PS00690">
    <property type="entry name" value="DEAH_ATP_HELICASE"/>
    <property type="match status" value="1"/>
</dbReference>
<keyword evidence="8" id="KW-0406">Ion transport</keyword>